<dbReference type="Proteomes" id="UP001139125">
    <property type="component" value="Unassembled WGS sequence"/>
</dbReference>
<comment type="caution">
    <text evidence="3">The sequence shown here is derived from an EMBL/GenBank/DDBJ whole genome shotgun (WGS) entry which is preliminary data.</text>
</comment>
<feature type="region of interest" description="Disordered" evidence="1">
    <location>
        <begin position="222"/>
        <end position="329"/>
    </location>
</feature>
<dbReference type="AlphaFoldDB" id="A0A9X2L1C5"/>
<feature type="compositionally biased region" description="Low complexity" evidence="1">
    <location>
        <begin position="253"/>
        <end position="300"/>
    </location>
</feature>
<feature type="compositionally biased region" description="Polar residues" evidence="1">
    <location>
        <begin position="395"/>
        <end position="405"/>
    </location>
</feature>
<feature type="compositionally biased region" description="Low complexity" evidence="1">
    <location>
        <begin position="382"/>
        <end position="394"/>
    </location>
</feature>
<feature type="region of interest" description="Disordered" evidence="1">
    <location>
        <begin position="382"/>
        <end position="444"/>
    </location>
</feature>
<gene>
    <name evidence="3" type="ORF">NM125_02365</name>
</gene>
<evidence type="ECO:0008006" key="5">
    <source>
        <dbReference type="Google" id="ProtNLM"/>
    </source>
</evidence>
<sequence length="444" mass="49999">MKYSKATNRFFLLLLPFLFTGCYTQFQTFDQYPLENDRYSDYYSWSGFEKGASADADDSGTSYYNNGDEEYLDEQLALEEDGIYYIDYETEQWYKSHFADKMYWKGYSAGYNDGFYDGSFHHPYSSWFSYNRYGYGYGYGFYDYYYPRYGSSIWISFDGFHHPRFYAGYFGHWGYYGPYYDGYWGHPYYSYVRVYNNYHRSNKYRRSADLYYKGPRGSGFANGSDYRTRSGNGVTRTRNSGLTRTRGTNNGVRVRGTGSSTKRGSSVGRSSGTRTRGSSVGKSRSGSKNNGKSRGSGSSVGRDRGSKGSGSSGTRSRSRGNDSASLSSTSVRTIDISDFNGRSYTIPARKVRTNGLNRSSSSRSAFSSFGDILNRSIFKSSSSSFDFNSRSRINTSSSKGNYSRSTPRKSSGTKVTRSSSSSRSSGTRSRGSSSSSKKRSRGGN</sequence>
<protein>
    <recommendedName>
        <fullName evidence="5">Vitellogenin II</fullName>
    </recommendedName>
</protein>
<proteinExistence type="predicted"/>
<keyword evidence="4" id="KW-1185">Reference proteome</keyword>
<evidence type="ECO:0000313" key="3">
    <source>
        <dbReference type="EMBL" id="MCP9290422.1"/>
    </source>
</evidence>
<feature type="chain" id="PRO_5040906988" description="Vitellogenin II" evidence="2">
    <location>
        <begin position="22"/>
        <end position="444"/>
    </location>
</feature>
<keyword evidence="2" id="KW-0732">Signal</keyword>
<feature type="compositionally biased region" description="Low complexity" evidence="1">
    <location>
        <begin position="408"/>
        <end position="435"/>
    </location>
</feature>
<organism evidence="3 4">
    <name type="scientific">Gracilimonas sediminicola</name>
    <dbReference type="NCBI Taxonomy" id="2952158"/>
    <lineage>
        <taxon>Bacteria</taxon>
        <taxon>Pseudomonadati</taxon>
        <taxon>Balneolota</taxon>
        <taxon>Balneolia</taxon>
        <taxon>Balneolales</taxon>
        <taxon>Balneolaceae</taxon>
        <taxon>Gracilimonas</taxon>
    </lineage>
</organism>
<dbReference type="PROSITE" id="PS51257">
    <property type="entry name" value="PROKAR_LIPOPROTEIN"/>
    <property type="match status" value="1"/>
</dbReference>
<evidence type="ECO:0000313" key="4">
    <source>
        <dbReference type="Proteomes" id="UP001139125"/>
    </source>
</evidence>
<dbReference type="RefSeq" id="WP_255132493.1">
    <property type="nucleotide sequence ID" value="NZ_JANDBC010000001.1"/>
</dbReference>
<evidence type="ECO:0000256" key="1">
    <source>
        <dbReference type="SAM" id="MobiDB-lite"/>
    </source>
</evidence>
<accession>A0A9X2L1C5</accession>
<feature type="signal peptide" evidence="2">
    <location>
        <begin position="1"/>
        <end position="21"/>
    </location>
</feature>
<name>A0A9X2L1C5_9BACT</name>
<reference evidence="3" key="1">
    <citation type="submission" date="2022-06" db="EMBL/GenBank/DDBJ databases">
        <title>Gracilimonas sp. CAU 1638 isolated from sea sediment.</title>
        <authorList>
            <person name="Kim W."/>
        </authorList>
    </citation>
    <scope>NUCLEOTIDE SEQUENCE</scope>
    <source>
        <strain evidence="3">CAU 1638</strain>
    </source>
</reference>
<feature type="compositionally biased region" description="Polar residues" evidence="1">
    <location>
        <begin position="229"/>
        <end position="251"/>
    </location>
</feature>
<dbReference type="EMBL" id="JANDBC010000001">
    <property type="protein sequence ID" value="MCP9290422.1"/>
    <property type="molecule type" value="Genomic_DNA"/>
</dbReference>
<evidence type="ECO:0000256" key="2">
    <source>
        <dbReference type="SAM" id="SignalP"/>
    </source>
</evidence>